<evidence type="ECO:0000313" key="1">
    <source>
        <dbReference type="EMBL" id="CAK6979463.1"/>
    </source>
</evidence>
<keyword evidence="2" id="KW-1185">Reference proteome</keyword>
<proteinExistence type="predicted"/>
<dbReference type="EMBL" id="CAWUFR010000584">
    <property type="protein sequence ID" value="CAK6979463.1"/>
    <property type="molecule type" value="Genomic_DNA"/>
</dbReference>
<sequence length="58" mass="6591">FAFTDTHTLVSYCPKKRKNVLLMTTLHRDAVVSTREGKKPNAILDYNRNKGGVDNLNK</sequence>
<gene>
    <name evidence="1" type="ORF">FSCOSCO3_A017227</name>
</gene>
<comment type="caution">
    <text evidence="1">The sequence shown here is derived from an EMBL/GenBank/DDBJ whole genome shotgun (WGS) entry which is preliminary data.</text>
</comment>
<dbReference type="AlphaFoldDB" id="A0AAV1Q630"/>
<evidence type="ECO:0000313" key="2">
    <source>
        <dbReference type="Proteomes" id="UP001314229"/>
    </source>
</evidence>
<feature type="non-terminal residue" evidence="1">
    <location>
        <position position="1"/>
    </location>
</feature>
<feature type="non-terminal residue" evidence="1">
    <location>
        <position position="58"/>
    </location>
</feature>
<dbReference type="Proteomes" id="UP001314229">
    <property type="component" value="Unassembled WGS sequence"/>
</dbReference>
<organism evidence="1 2">
    <name type="scientific">Scomber scombrus</name>
    <name type="common">Atlantic mackerel</name>
    <name type="synonym">Scomber vernalis</name>
    <dbReference type="NCBI Taxonomy" id="13677"/>
    <lineage>
        <taxon>Eukaryota</taxon>
        <taxon>Metazoa</taxon>
        <taxon>Chordata</taxon>
        <taxon>Craniata</taxon>
        <taxon>Vertebrata</taxon>
        <taxon>Euteleostomi</taxon>
        <taxon>Actinopterygii</taxon>
        <taxon>Neopterygii</taxon>
        <taxon>Teleostei</taxon>
        <taxon>Neoteleostei</taxon>
        <taxon>Acanthomorphata</taxon>
        <taxon>Pelagiaria</taxon>
        <taxon>Scombriformes</taxon>
        <taxon>Scombridae</taxon>
        <taxon>Scomber</taxon>
    </lineage>
</organism>
<reference evidence="1 2" key="1">
    <citation type="submission" date="2024-01" db="EMBL/GenBank/DDBJ databases">
        <authorList>
            <person name="Alioto T."/>
            <person name="Alioto T."/>
            <person name="Gomez Garrido J."/>
        </authorList>
    </citation>
    <scope>NUCLEOTIDE SEQUENCE [LARGE SCALE GENOMIC DNA]</scope>
</reference>
<accession>A0AAV1Q630</accession>
<name>A0AAV1Q630_SCOSC</name>
<protein>
    <submittedName>
        <fullName evidence="1">PiggyBac transposable element-derived protein 4-like</fullName>
    </submittedName>
</protein>